<organism evidence="6 7">
    <name type="scientific">Triparma columacea</name>
    <dbReference type="NCBI Taxonomy" id="722753"/>
    <lineage>
        <taxon>Eukaryota</taxon>
        <taxon>Sar</taxon>
        <taxon>Stramenopiles</taxon>
        <taxon>Ochrophyta</taxon>
        <taxon>Bolidophyceae</taxon>
        <taxon>Parmales</taxon>
        <taxon>Triparmaceae</taxon>
        <taxon>Triparma</taxon>
    </lineage>
</organism>
<evidence type="ECO:0000256" key="4">
    <source>
        <dbReference type="ARBA" id="ARBA00022691"/>
    </source>
</evidence>
<gene>
    <name evidence="6" type="ORF">TrCOL_g2547</name>
</gene>
<keyword evidence="3" id="KW-0808">Transferase</keyword>
<evidence type="ECO:0008006" key="8">
    <source>
        <dbReference type="Google" id="ProtNLM"/>
    </source>
</evidence>
<evidence type="ECO:0000256" key="5">
    <source>
        <dbReference type="SAM" id="MobiDB-lite"/>
    </source>
</evidence>
<dbReference type="EMBL" id="BRYA01000318">
    <property type="protein sequence ID" value="GMI46877.1"/>
    <property type="molecule type" value="Genomic_DNA"/>
</dbReference>
<proteinExistence type="predicted"/>
<dbReference type="InterPro" id="IPR029063">
    <property type="entry name" value="SAM-dependent_MTases_sf"/>
</dbReference>
<keyword evidence="1" id="KW-0597">Phosphoprotein</keyword>
<protein>
    <recommendedName>
        <fullName evidence="8">S-adenosyl-L-methionine-dependent methyltransferase</fullName>
    </recommendedName>
</protein>
<keyword evidence="4" id="KW-0949">S-adenosyl-L-methionine</keyword>
<dbReference type="InterPro" id="IPR008854">
    <property type="entry name" value="TPMT"/>
</dbReference>
<evidence type="ECO:0000313" key="7">
    <source>
        <dbReference type="Proteomes" id="UP001165065"/>
    </source>
</evidence>
<feature type="region of interest" description="Disordered" evidence="5">
    <location>
        <begin position="1"/>
        <end position="23"/>
    </location>
</feature>
<evidence type="ECO:0000256" key="3">
    <source>
        <dbReference type="ARBA" id="ARBA00022679"/>
    </source>
</evidence>
<keyword evidence="2" id="KW-0489">Methyltransferase</keyword>
<dbReference type="GO" id="GO:0032259">
    <property type="term" value="P:methylation"/>
    <property type="evidence" value="ECO:0007669"/>
    <property type="project" value="UniProtKB-KW"/>
</dbReference>
<dbReference type="Pfam" id="PF05724">
    <property type="entry name" value="TPMT"/>
    <property type="match status" value="1"/>
</dbReference>
<evidence type="ECO:0000313" key="6">
    <source>
        <dbReference type="EMBL" id="GMI46877.1"/>
    </source>
</evidence>
<sequence>MSSDSPDSSHAGASPHWESMWSSGLQPGQAFDCSSPSSTLVALLNRMDKPAKGSRAMVPGCGRGYDCVAIAEKGFEEVIGLELSETATQAAREYVETSSKKGNIKIITGDFFTCNLPELEGFDFVWDMTFFCAIDPSVRPSWGSVHHRLLAPGGKLACGMFPYSPEKVGGPPWHVEFDDYQKCLEGFVLEERLDKVAEGEEHRPGGFAGLGGPGTGLSIWVKS</sequence>
<dbReference type="GO" id="GO:0008757">
    <property type="term" value="F:S-adenosylmethionine-dependent methyltransferase activity"/>
    <property type="evidence" value="ECO:0007669"/>
    <property type="project" value="InterPro"/>
</dbReference>
<dbReference type="PANTHER" id="PTHR32183">
    <property type="match status" value="1"/>
</dbReference>
<dbReference type="Gene3D" id="3.40.50.150">
    <property type="entry name" value="Vaccinia Virus protein VP39"/>
    <property type="match status" value="1"/>
</dbReference>
<dbReference type="AlphaFoldDB" id="A0A9W7GMY6"/>
<dbReference type="PANTHER" id="PTHR32183:SF11">
    <property type="entry name" value="THIOL METHYLTRANSFERASE 2-RELATED"/>
    <property type="match status" value="1"/>
</dbReference>
<keyword evidence="7" id="KW-1185">Reference proteome</keyword>
<reference evidence="7" key="1">
    <citation type="journal article" date="2023" name="Commun. Biol.">
        <title>Genome analysis of Parmales, the sister group of diatoms, reveals the evolutionary specialization of diatoms from phago-mixotrophs to photoautotrophs.</title>
        <authorList>
            <person name="Ban H."/>
            <person name="Sato S."/>
            <person name="Yoshikawa S."/>
            <person name="Yamada K."/>
            <person name="Nakamura Y."/>
            <person name="Ichinomiya M."/>
            <person name="Sato N."/>
            <person name="Blanc-Mathieu R."/>
            <person name="Endo H."/>
            <person name="Kuwata A."/>
            <person name="Ogata H."/>
        </authorList>
    </citation>
    <scope>NUCLEOTIDE SEQUENCE [LARGE SCALE GENOMIC DNA]</scope>
</reference>
<comment type="caution">
    <text evidence="6">The sequence shown here is derived from an EMBL/GenBank/DDBJ whole genome shotgun (WGS) entry which is preliminary data.</text>
</comment>
<dbReference type="Proteomes" id="UP001165065">
    <property type="component" value="Unassembled WGS sequence"/>
</dbReference>
<accession>A0A9W7GMY6</accession>
<dbReference type="PROSITE" id="PS51585">
    <property type="entry name" value="SAM_MT_TPMT"/>
    <property type="match status" value="1"/>
</dbReference>
<dbReference type="OrthoDB" id="276151at2759"/>
<evidence type="ECO:0000256" key="1">
    <source>
        <dbReference type="ARBA" id="ARBA00022553"/>
    </source>
</evidence>
<name>A0A9W7GMY6_9STRA</name>
<evidence type="ECO:0000256" key="2">
    <source>
        <dbReference type="ARBA" id="ARBA00022603"/>
    </source>
</evidence>
<dbReference type="SUPFAM" id="SSF53335">
    <property type="entry name" value="S-adenosyl-L-methionine-dependent methyltransferases"/>
    <property type="match status" value="1"/>
</dbReference>
<dbReference type="CDD" id="cd02440">
    <property type="entry name" value="AdoMet_MTases"/>
    <property type="match status" value="1"/>
</dbReference>